<reference evidence="1" key="1">
    <citation type="submission" date="2020-06" db="EMBL/GenBank/DDBJ databases">
        <authorList>
            <consortium name="Plant Systems Biology data submission"/>
        </authorList>
    </citation>
    <scope>NUCLEOTIDE SEQUENCE</scope>
    <source>
        <strain evidence="1">D6</strain>
    </source>
</reference>
<comment type="caution">
    <text evidence="1">The sequence shown here is derived from an EMBL/GenBank/DDBJ whole genome shotgun (WGS) entry which is preliminary data.</text>
</comment>
<protein>
    <submittedName>
        <fullName evidence="1">Uncharacterized protein</fullName>
    </submittedName>
</protein>
<name>A0A9N8F4L6_9STRA</name>
<gene>
    <name evidence="1" type="ORF">SEMRO_2921_G340290.1</name>
</gene>
<dbReference type="AlphaFoldDB" id="A0A9N8F4L6"/>
<dbReference type="Proteomes" id="UP001153069">
    <property type="component" value="Unassembled WGS sequence"/>
</dbReference>
<accession>A0A9N8F4L6</accession>
<dbReference type="EMBL" id="CAICTM010002919">
    <property type="protein sequence ID" value="CAB9530540.1"/>
    <property type="molecule type" value="Genomic_DNA"/>
</dbReference>
<organism evidence="1 2">
    <name type="scientific">Seminavis robusta</name>
    <dbReference type="NCBI Taxonomy" id="568900"/>
    <lineage>
        <taxon>Eukaryota</taxon>
        <taxon>Sar</taxon>
        <taxon>Stramenopiles</taxon>
        <taxon>Ochrophyta</taxon>
        <taxon>Bacillariophyta</taxon>
        <taxon>Bacillariophyceae</taxon>
        <taxon>Bacillariophycidae</taxon>
        <taxon>Naviculales</taxon>
        <taxon>Naviculaceae</taxon>
        <taxon>Seminavis</taxon>
    </lineage>
</organism>
<proteinExistence type="predicted"/>
<evidence type="ECO:0000313" key="1">
    <source>
        <dbReference type="EMBL" id="CAB9530540.1"/>
    </source>
</evidence>
<keyword evidence="2" id="KW-1185">Reference proteome</keyword>
<evidence type="ECO:0000313" key="2">
    <source>
        <dbReference type="Proteomes" id="UP001153069"/>
    </source>
</evidence>
<sequence length="490" mass="55189">MGNSESKRLKLNPVKRDDANDGVLFAYISDAWQSEFVSFDGAFEELAKYRRGKAPDDIRKLAEVCCEAWDKHEDTKEADIFVENFMKTVEEIWINLTSSLSGQGPQGRNTEQLNKDERRAAQNVVNMFGEKGKHTKTRAHQVPSSSACHVFWGFVCEVAGGMDLSGFDEQKKKFVRTEMARWLSKFKLNLFAFANPHNSFYDLLWDGECSQCVMIIPLLSLEEIGEWKQGDGYQALICCSTPDSQANLGKWRKRFKLDHIFWERNGDIEQATTVLNAHVKALADSLIKDWDSYFDKVDSDHPEFSDKKQKMKSAKELLVGQSFTVEVSKLKPARNGIGLWQRKKFFKIDMGKLYSGDDTKKLIPDPSLLSFKAAVNWSGLTEETKDKKLLTCCSPPDDESAQTFLSGIPSKYSIGEAVLGHKISQYGVEHIINERNKFFDAELLDKEFHLTGGSGDENSSVLSDVSWGGPEITEDSFGGILVVSDDSSNK</sequence>